<dbReference type="GO" id="GO:0030071">
    <property type="term" value="P:regulation of mitotic metaphase/anaphase transition"/>
    <property type="evidence" value="ECO:0007669"/>
    <property type="project" value="Ensembl"/>
</dbReference>
<dbReference type="SMART" id="SM00220">
    <property type="entry name" value="S_TKc"/>
    <property type="match status" value="1"/>
</dbReference>
<dbReference type="GO" id="GO:0005654">
    <property type="term" value="C:nucleoplasm"/>
    <property type="evidence" value="ECO:0007669"/>
    <property type="project" value="Ensembl"/>
</dbReference>
<sequence>MEGQHNHPHHLGDQNLLCKVASPEYQHDTQRHLYRCTLADFQIEKKIGRGQFSEVYRATCLLDRKPVALKKVQIFEMMDAKARQDCIKEIDLLKQLNHPNIIKYLDSFIEDNELNIVLELADAGDLSQMIKYFKKQKRLIPERTVWKYFVQLCSAVEHMHSRRVMHRDIKPANVFITATGVVKLGDLGLGRFFSSKTTAAHSLGKAGRPPRPPKKPPGSACIVGSPHLAVPFPLLPSLSSSSSSLLPSFSFSLLSSFSLLPSLFSFLFSFFFLLPFLSSSFFLLLSLLPSFSFSLVPSPFSFPLPSPFSLLFSVPSSFFLLHPPLPFPFFFFSSFLFLPSPFSSLLFSLLTVSVGFHPSASICPQGDQLVPPQPPVANPNKRGKEGNNSFSHPWLGRLEFEIILKLLPENNTIFHFTCGR</sequence>
<accession>A0A8C6XZ78</accession>
<dbReference type="GO" id="GO:0031625">
    <property type="term" value="F:ubiquitin protein ligase binding"/>
    <property type="evidence" value="ECO:0007669"/>
    <property type="project" value="Ensembl"/>
</dbReference>
<dbReference type="GO" id="GO:0019901">
    <property type="term" value="F:protein kinase binding"/>
    <property type="evidence" value="ECO:0007669"/>
    <property type="project" value="Ensembl"/>
</dbReference>
<name>A0A8C6XZ78_NAJNA</name>
<proteinExistence type="inferred from homology"/>
<dbReference type="Ensembl" id="ENSNNAT00000021869.1">
    <property type="protein sequence ID" value="ENSNNAP00000020851.1"/>
    <property type="gene ID" value="ENSNNAG00000013809.1"/>
</dbReference>
<evidence type="ECO:0000256" key="3">
    <source>
        <dbReference type="ARBA" id="ARBA00022777"/>
    </source>
</evidence>
<dbReference type="InterPro" id="IPR017441">
    <property type="entry name" value="Protein_kinase_ATP_BS"/>
</dbReference>
<dbReference type="GO" id="GO:0043123">
    <property type="term" value="P:positive regulation of canonical NF-kappaB signal transduction"/>
    <property type="evidence" value="ECO:0007669"/>
    <property type="project" value="TreeGrafter"/>
</dbReference>
<dbReference type="InterPro" id="IPR011009">
    <property type="entry name" value="Kinase-like_dom_sf"/>
</dbReference>
<dbReference type="FunFam" id="3.30.200.20:FF:000240">
    <property type="entry name" value="Serine/threonine-protein kinase Nek7"/>
    <property type="match status" value="1"/>
</dbReference>
<organism evidence="11 12">
    <name type="scientific">Naja naja</name>
    <name type="common">Indian cobra</name>
    <dbReference type="NCBI Taxonomy" id="35670"/>
    <lineage>
        <taxon>Eukaryota</taxon>
        <taxon>Metazoa</taxon>
        <taxon>Chordata</taxon>
        <taxon>Craniata</taxon>
        <taxon>Vertebrata</taxon>
        <taxon>Euteleostomi</taxon>
        <taxon>Lepidosauria</taxon>
        <taxon>Squamata</taxon>
        <taxon>Bifurcata</taxon>
        <taxon>Unidentata</taxon>
        <taxon>Episquamata</taxon>
        <taxon>Toxicofera</taxon>
        <taxon>Serpentes</taxon>
        <taxon>Colubroidea</taxon>
        <taxon>Elapidae</taxon>
        <taxon>Elapinae</taxon>
        <taxon>Naja</taxon>
    </lineage>
</organism>
<feature type="region of interest" description="Disordered" evidence="8">
    <location>
        <begin position="365"/>
        <end position="384"/>
    </location>
</feature>
<evidence type="ECO:0000256" key="8">
    <source>
        <dbReference type="SAM" id="MobiDB-lite"/>
    </source>
</evidence>
<keyword evidence="12" id="KW-1185">Reference proteome</keyword>
<feature type="transmembrane region" description="Helical" evidence="9">
    <location>
        <begin position="249"/>
        <end position="274"/>
    </location>
</feature>
<dbReference type="SUPFAM" id="SSF56112">
    <property type="entry name" value="Protein kinase-like (PK-like)"/>
    <property type="match status" value="1"/>
</dbReference>
<keyword evidence="2 6" id="KW-0547">Nucleotide-binding</keyword>
<dbReference type="GO" id="GO:0005524">
    <property type="term" value="F:ATP binding"/>
    <property type="evidence" value="ECO:0007669"/>
    <property type="project" value="UniProtKB-UniRule"/>
</dbReference>
<dbReference type="Gene3D" id="3.30.200.20">
    <property type="entry name" value="Phosphorylase Kinase, domain 1"/>
    <property type="match status" value="1"/>
</dbReference>
<evidence type="ECO:0000259" key="10">
    <source>
        <dbReference type="PROSITE" id="PS50011"/>
    </source>
</evidence>
<feature type="binding site" evidence="6">
    <location>
        <position position="70"/>
    </location>
    <ligand>
        <name>ATP</name>
        <dbReference type="ChEBI" id="CHEBI:30616"/>
    </ligand>
</feature>
<dbReference type="InterPro" id="IPR000719">
    <property type="entry name" value="Prot_kinase_dom"/>
</dbReference>
<dbReference type="FunFam" id="3.30.200.20:FF:000204">
    <property type="entry name" value="Serine/threonine-protein kinase Nek7"/>
    <property type="match status" value="1"/>
</dbReference>
<comment type="similarity">
    <text evidence="7">Belongs to the protein kinase superfamily.</text>
</comment>
<feature type="transmembrane region" description="Helical" evidence="9">
    <location>
        <begin position="329"/>
        <end position="352"/>
    </location>
</feature>
<evidence type="ECO:0000256" key="7">
    <source>
        <dbReference type="RuleBase" id="RU000304"/>
    </source>
</evidence>
<gene>
    <name evidence="11" type="primary">NEK6</name>
</gene>
<dbReference type="PROSITE" id="PS00108">
    <property type="entry name" value="PROTEIN_KINASE_ST"/>
    <property type="match status" value="1"/>
</dbReference>
<evidence type="ECO:0000256" key="1">
    <source>
        <dbReference type="ARBA" id="ARBA00022679"/>
    </source>
</evidence>
<dbReference type="PROSITE" id="PS50011">
    <property type="entry name" value="PROTEIN_KINASE_DOM"/>
    <property type="match status" value="1"/>
</dbReference>
<dbReference type="AlphaFoldDB" id="A0A8C6XZ78"/>
<dbReference type="EC" id="2.7.11.34" evidence="5"/>
<dbReference type="PANTHER" id="PTHR43289">
    <property type="entry name" value="MITOGEN-ACTIVATED PROTEIN KINASE KINASE KINASE 20-RELATED"/>
    <property type="match status" value="1"/>
</dbReference>
<evidence type="ECO:0000313" key="11">
    <source>
        <dbReference type="Ensembl" id="ENSNNAP00000020851.1"/>
    </source>
</evidence>
<dbReference type="GeneTree" id="ENSGT00940000159990"/>
<dbReference type="PANTHER" id="PTHR43289:SF13">
    <property type="entry name" value="MITOGEN-ACTIVATED PROTEIN KINASE KINASE KINASE 20-RELATED"/>
    <property type="match status" value="1"/>
</dbReference>
<keyword evidence="9" id="KW-1133">Transmembrane helix</keyword>
<evidence type="ECO:0000256" key="4">
    <source>
        <dbReference type="ARBA" id="ARBA00022840"/>
    </source>
</evidence>
<protein>
    <recommendedName>
        <fullName evidence="5">NEK6-subfamily protein kinase</fullName>
        <ecNumber evidence="5">2.7.11.34</ecNumber>
    </recommendedName>
</protein>
<evidence type="ECO:0000256" key="6">
    <source>
        <dbReference type="PROSITE-ProRule" id="PRU10141"/>
    </source>
</evidence>
<evidence type="ECO:0000256" key="5">
    <source>
        <dbReference type="ARBA" id="ARBA00039067"/>
    </source>
</evidence>
<dbReference type="GO" id="GO:0005829">
    <property type="term" value="C:cytosol"/>
    <property type="evidence" value="ECO:0007669"/>
    <property type="project" value="Ensembl"/>
</dbReference>
<evidence type="ECO:0000256" key="9">
    <source>
        <dbReference type="SAM" id="Phobius"/>
    </source>
</evidence>
<feature type="domain" description="Protein kinase" evidence="10">
    <location>
        <begin position="41"/>
        <end position="395"/>
    </location>
</feature>
<dbReference type="PROSITE" id="PS00107">
    <property type="entry name" value="PROTEIN_KINASE_ATP"/>
    <property type="match status" value="1"/>
</dbReference>
<dbReference type="GO" id="GO:0032991">
    <property type="term" value="C:protein-containing complex"/>
    <property type="evidence" value="ECO:0007669"/>
    <property type="project" value="Ensembl"/>
</dbReference>
<dbReference type="InterPro" id="IPR008271">
    <property type="entry name" value="Ser/Thr_kinase_AS"/>
</dbReference>
<dbReference type="GO" id="GO:0004674">
    <property type="term" value="F:protein serine/threonine kinase activity"/>
    <property type="evidence" value="ECO:0007669"/>
    <property type="project" value="UniProtKB-KW"/>
</dbReference>
<dbReference type="Gene3D" id="1.10.510.10">
    <property type="entry name" value="Transferase(Phosphotransferase) domain 1"/>
    <property type="match status" value="1"/>
</dbReference>
<dbReference type="GO" id="GO:0001222">
    <property type="term" value="F:transcription corepressor binding"/>
    <property type="evidence" value="ECO:0007669"/>
    <property type="project" value="Ensembl"/>
</dbReference>
<keyword evidence="1" id="KW-0808">Transferase</keyword>
<dbReference type="GO" id="GO:0140297">
    <property type="term" value="F:DNA-binding transcription factor binding"/>
    <property type="evidence" value="ECO:0007669"/>
    <property type="project" value="Ensembl"/>
</dbReference>
<dbReference type="OrthoDB" id="248923at2759"/>
<keyword evidence="9" id="KW-0472">Membrane</keyword>
<keyword evidence="3" id="KW-0418">Kinase</keyword>
<keyword evidence="9" id="KW-0812">Transmembrane</keyword>
<evidence type="ECO:0000256" key="2">
    <source>
        <dbReference type="ARBA" id="ARBA00022741"/>
    </source>
</evidence>
<dbReference type="GO" id="GO:0007059">
    <property type="term" value="P:chromosome segregation"/>
    <property type="evidence" value="ECO:0007669"/>
    <property type="project" value="Ensembl"/>
</dbReference>
<dbReference type="Proteomes" id="UP000694559">
    <property type="component" value="Unplaced"/>
</dbReference>
<keyword evidence="4 6" id="KW-0067">ATP-binding</keyword>
<dbReference type="GO" id="GO:0034451">
    <property type="term" value="C:centriolar satellite"/>
    <property type="evidence" value="ECO:0007669"/>
    <property type="project" value="Ensembl"/>
</dbReference>
<keyword evidence="7" id="KW-0723">Serine/threonine-protein kinase</keyword>
<dbReference type="Pfam" id="PF00069">
    <property type="entry name" value="Pkinase"/>
    <property type="match status" value="1"/>
</dbReference>
<reference evidence="11" key="1">
    <citation type="submission" date="2025-08" db="UniProtKB">
        <authorList>
            <consortium name="Ensembl"/>
        </authorList>
    </citation>
    <scope>IDENTIFICATION</scope>
</reference>
<dbReference type="GO" id="GO:0019894">
    <property type="term" value="F:kinesin binding"/>
    <property type="evidence" value="ECO:0007669"/>
    <property type="project" value="Ensembl"/>
</dbReference>
<evidence type="ECO:0000313" key="12">
    <source>
        <dbReference type="Proteomes" id="UP000694559"/>
    </source>
</evidence>
<dbReference type="GO" id="GO:0000287">
    <property type="term" value="F:magnesium ion binding"/>
    <property type="evidence" value="ECO:0007669"/>
    <property type="project" value="Ensembl"/>
</dbReference>
<reference evidence="11" key="2">
    <citation type="submission" date="2025-09" db="UniProtKB">
        <authorList>
            <consortium name="Ensembl"/>
        </authorList>
    </citation>
    <scope>IDENTIFICATION</scope>
</reference>